<dbReference type="OrthoDB" id="1845386at2759"/>
<evidence type="ECO:0000256" key="2">
    <source>
        <dbReference type="ARBA" id="ARBA00022723"/>
    </source>
</evidence>
<evidence type="ECO:0000256" key="8">
    <source>
        <dbReference type="SAM" id="Coils"/>
    </source>
</evidence>
<dbReference type="Proteomes" id="UP000054166">
    <property type="component" value="Unassembled WGS sequence"/>
</dbReference>
<evidence type="ECO:0000259" key="10">
    <source>
        <dbReference type="Pfam" id="PF26148"/>
    </source>
</evidence>
<dbReference type="GO" id="GO:0007033">
    <property type="term" value="P:vacuole organization"/>
    <property type="evidence" value="ECO:0007669"/>
    <property type="project" value="TreeGrafter"/>
</dbReference>
<dbReference type="SUPFAM" id="SSF50978">
    <property type="entry name" value="WD40 repeat-like"/>
    <property type="match status" value="1"/>
</dbReference>
<reference evidence="11 12" key="1">
    <citation type="submission" date="2014-04" db="EMBL/GenBank/DDBJ databases">
        <authorList>
            <consortium name="DOE Joint Genome Institute"/>
            <person name="Kuo A."/>
            <person name="Tarkka M."/>
            <person name="Buscot F."/>
            <person name="Kohler A."/>
            <person name="Nagy L.G."/>
            <person name="Floudas D."/>
            <person name="Copeland A."/>
            <person name="Barry K.W."/>
            <person name="Cichocki N."/>
            <person name="Veneault-Fourrey C."/>
            <person name="LaButti K."/>
            <person name="Lindquist E.A."/>
            <person name="Lipzen A."/>
            <person name="Lundell T."/>
            <person name="Morin E."/>
            <person name="Murat C."/>
            <person name="Sun H."/>
            <person name="Tunlid A."/>
            <person name="Henrissat B."/>
            <person name="Grigoriev I.V."/>
            <person name="Hibbett D.S."/>
            <person name="Martin F."/>
            <person name="Nordberg H.P."/>
            <person name="Cantor M.N."/>
            <person name="Hua S.X."/>
        </authorList>
    </citation>
    <scope>NUCLEOTIDE SEQUENCE [LARGE SCALE GENOMIC DNA]</scope>
    <source>
        <strain evidence="11 12">F 1598</strain>
    </source>
</reference>
<keyword evidence="8" id="KW-0175">Coiled coil</keyword>
<sequence length="1109" mass="124854">MFDEFVEHTTAPTAGLTHGALPLPQLQYEGFEPSPYEAGDIRAELEDVSGPEGNQFAGPESFNTPIFELDPVQFEPPAPIVSLVISSDILVMGLSNNFILLIELSHPEQVVRVPIPRKPSDFSIYRIFLDPSGRHILVTSTQGENWYLFRGWKKPKQLKTFKMVIESMAWNKSALLSSSHATSTKEMLIGARNGTIYEAVLDAEEDFFKSQERYCQPVFSLPEKSPITGIKFDFFPPSDAKKALVIVTTASRIYQFVGVSGRAEEGGRENSRVFASLFASFKDTAPKILELPGNIQRSELQFFTPSSDQALSLPKGMAWMTAPGIYHGTLNYESNSDDLIDAAQLLPYPPLPVPPISPGHEAPTSTEIPTSIALTEFHFILLYKNSIVGICNLDEKLAYEEVIPLNPNEEVRGLTADPVRRTYWVYTNQSIYELRVDNESRDVWKIYLQQQKYDIALRYAKTAGQRDHVLSAQALSLFNQRKYFPAALSYAQCSVTFEEVALKFLDVGERDALRSYLISRLERTRKTDLTQRMMLATWLVEFYLSKCNELDDVVASESVSHDVDDLQAERAILEEDLRHFFETYKSNLDHRTVYELIQGHGRTDMYLYFATVVGDYERVVEHYVLEDEWAKAIDVISRQTDLELYYRFGPVLVRQAPKETVDAWLRQSSLDPLRLIPSLLQLQHVPRNPLSPHQAVRYLNHVIFEQQNTSPTIHNLIITFHASSPPPIPEDDAKLLRFLSTAPSDPLTDKPYYDLDYALRLCKQTGRTQPCVHIYSKMGLWENSVDLALEKGDLELAKINADMPEDDEALRKKLWLKIARYVVQDKQDIKTAMRFLENTDLLKIEDILPFFPDFVVIDDFKEEIAHALEGYSHHIEALKGEMDDATNTAESIKQDIAKLKNRFVTIDAGERCSVCSHLLLTRQFYVFPCQHTFHADCLIGLAKEYLPAHALRKIVLLQTELVKDTMKNSHGSVDHANISGFASQKTPAGTVAQRTLLSANFTNLANPLIDGTRAAGSLGRNILSAGDKLRDLIVPDALATVVSAPVGWIPGIGGNRKVGSEKDGRVKAEKLRDELDDVLASSCPLCESVLAGLDKPFVKEGELDTTWAL</sequence>
<dbReference type="Pfam" id="PF26148">
    <property type="entry name" value="VPS18_RING_C"/>
    <property type="match status" value="1"/>
</dbReference>
<evidence type="ECO:0000256" key="5">
    <source>
        <dbReference type="ARBA" id="ARBA00023136"/>
    </source>
</evidence>
<dbReference type="GO" id="GO:0008270">
    <property type="term" value="F:zinc ion binding"/>
    <property type="evidence" value="ECO:0007669"/>
    <property type="project" value="UniProtKB-KW"/>
</dbReference>
<gene>
    <name evidence="11" type="ORF">PILCRDRAFT_827244</name>
</gene>
<dbReference type="PROSITE" id="PS50236">
    <property type="entry name" value="CHCR"/>
    <property type="match status" value="2"/>
</dbReference>
<dbReference type="GO" id="GO:0007032">
    <property type="term" value="P:endosome organization"/>
    <property type="evidence" value="ECO:0007669"/>
    <property type="project" value="TreeGrafter"/>
</dbReference>
<dbReference type="HOGENOM" id="CLU_003488_0_0_1"/>
<dbReference type="GO" id="GO:0030897">
    <property type="term" value="C:HOPS complex"/>
    <property type="evidence" value="ECO:0007669"/>
    <property type="project" value="TreeGrafter"/>
</dbReference>
<feature type="repeat" description="CHCR" evidence="7">
    <location>
        <begin position="488"/>
        <end position="661"/>
    </location>
</feature>
<dbReference type="InterPro" id="IPR036322">
    <property type="entry name" value="WD40_repeat_dom_sf"/>
</dbReference>
<dbReference type="InParanoid" id="A0A0C3ES00"/>
<keyword evidence="3" id="KW-0863">Zinc-finger</keyword>
<evidence type="ECO:0000256" key="3">
    <source>
        <dbReference type="ARBA" id="ARBA00022771"/>
    </source>
</evidence>
<evidence type="ECO:0000313" key="11">
    <source>
        <dbReference type="EMBL" id="KIM75345.1"/>
    </source>
</evidence>
<evidence type="ECO:0000313" key="12">
    <source>
        <dbReference type="Proteomes" id="UP000054166"/>
    </source>
</evidence>
<dbReference type="PANTHER" id="PTHR23323">
    <property type="entry name" value="VACUOLAR PROTEIN SORTING-ASSOCIATED PROTEIN"/>
    <property type="match status" value="1"/>
</dbReference>
<comment type="subcellular location">
    <subcellularLocation>
        <location evidence="6">Endomembrane system</location>
        <topology evidence="6">Peripheral membrane protein</topology>
        <orientation evidence="6">Cytoplasmic side</orientation>
    </subcellularLocation>
</comment>
<evidence type="ECO:0000256" key="1">
    <source>
        <dbReference type="ARBA" id="ARBA00010454"/>
    </source>
</evidence>
<feature type="coiled-coil region" evidence="8">
    <location>
        <begin position="868"/>
        <end position="902"/>
    </location>
</feature>
<dbReference type="GO" id="GO:0005768">
    <property type="term" value="C:endosome"/>
    <property type="evidence" value="ECO:0007669"/>
    <property type="project" value="TreeGrafter"/>
</dbReference>
<feature type="coiled-coil region" evidence="8">
    <location>
        <begin position="556"/>
        <end position="583"/>
    </location>
</feature>
<dbReference type="Pfam" id="PF05131">
    <property type="entry name" value="Pep3_Vps18"/>
    <property type="match status" value="1"/>
</dbReference>
<evidence type="ECO:0000256" key="6">
    <source>
        <dbReference type="ARBA" id="ARBA00029433"/>
    </source>
</evidence>
<keyword evidence="2" id="KW-0479">Metal-binding</keyword>
<feature type="repeat" description="CHCR" evidence="7">
    <location>
        <begin position="666"/>
        <end position="831"/>
    </location>
</feature>
<feature type="domain" description="Pep3/Vps18 beta-propeller" evidence="9">
    <location>
        <begin position="65"/>
        <end position="436"/>
    </location>
</feature>
<dbReference type="InterPro" id="IPR007810">
    <property type="entry name" value="Pep3/Vps18_beta-prop"/>
</dbReference>
<dbReference type="SUPFAM" id="SSF57850">
    <property type="entry name" value="RING/U-box"/>
    <property type="match status" value="1"/>
</dbReference>
<dbReference type="STRING" id="765440.A0A0C3ES00"/>
<dbReference type="GO" id="GO:0030674">
    <property type="term" value="F:protein-macromolecule adaptor activity"/>
    <property type="evidence" value="ECO:0007669"/>
    <property type="project" value="TreeGrafter"/>
</dbReference>
<keyword evidence="5" id="KW-0472">Membrane</keyword>
<dbReference type="PANTHER" id="PTHR23323:SF26">
    <property type="entry name" value="VACUOLAR PROTEIN SORTING-ASSOCIATED PROTEIN 18 HOMOLOG"/>
    <property type="match status" value="1"/>
</dbReference>
<dbReference type="GO" id="GO:0048284">
    <property type="term" value="P:organelle fusion"/>
    <property type="evidence" value="ECO:0007669"/>
    <property type="project" value="TreeGrafter"/>
</dbReference>
<organism evidence="11 12">
    <name type="scientific">Piloderma croceum (strain F 1598)</name>
    <dbReference type="NCBI Taxonomy" id="765440"/>
    <lineage>
        <taxon>Eukaryota</taxon>
        <taxon>Fungi</taxon>
        <taxon>Dikarya</taxon>
        <taxon>Basidiomycota</taxon>
        <taxon>Agaricomycotina</taxon>
        <taxon>Agaricomycetes</taxon>
        <taxon>Agaricomycetidae</taxon>
        <taxon>Atheliales</taxon>
        <taxon>Atheliaceae</taxon>
        <taxon>Piloderma</taxon>
    </lineage>
</organism>
<reference evidence="12" key="2">
    <citation type="submission" date="2015-01" db="EMBL/GenBank/DDBJ databases">
        <title>Evolutionary Origins and Diversification of the Mycorrhizal Mutualists.</title>
        <authorList>
            <consortium name="DOE Joint Genome Institute"/>
            <consortium name="Mycorrhizal Genomics Consortium"/>
            <person name="Kohler A."/>
            <person name="Kuo A."/>
            <person name="Nagy L.G."/>
            <person name="Floudas D."/>
            <person name="Copeland A."/>
            <person name="Barry K.W."/>
            <person name="Cichocki N."/>
            <person name="Veneault-Fourrey C."/>
            <person name="LaButti K."/>
            <person name="Lindquist E.A."/>
            <person name="Lipzen A."/>
            <person name="Lundell T."/>
            <person name="Morin E."/>
            <person name="Murat C."/>
            <person name="Riley R."/>
            <person name="Ohm R."/>
            <person name="Sun H."/>
            <person name="Tunlid A."/>
            <person name="Henrissat B."/>
            <person name="Grigoriev I.V."/>
            <person name="Hibbett D.S."/>
            <person name="Martin F."/>
        </authorList>
    </citation>
    <scope>NUCLEOTIDE SEQUENCE [LARGE SCALE GENOMIC DNA]</scope>
    <source>
        <strain evidence="12">F 1598</strain>
    </source>
</reference>
<accession>A0A0C3ES00</accession>
<dbReference type="InterPro" id="IPR000547">
    <property type="entry name" value="Clathrin_H-chain/VPS_repeat"/>
</dbReference>
<dbReference type="CDD" id="cd16462">
    <property type="entry name" value="RING-H2_Pep3p-like"/>
    <property type="match status" value="1"/>
</dbReference>
<dbReference type="FunCoup" id="A0A0C3ES00">
    <property type="interactions" value="563"/>
</dbReference>
<dbReference type="GO" id="GO:0006886">
    <property type="term" value="P:intracellular protein transport"/>
    <property type="evidence" value="ECO:0007669"/>
    <property type="project" value="UniProtKB-UniRule"/>
</dbReference>
<feature type="domain" description="Pep3/Vps18 RING C-terminal" evidence="10">
    <location>
        <begin position="907"/>
        <end position="965"/>
    </location>
</feature>
<dbReference type="GO" id="GO:0006904">
    <property type="term" value="P:vesicle docking involved in exocytosis"/>
    <property type="evidence" value="ECO:0007669"/>
    <property type="project" value="TreeGrafter"/>
</dbReference>
<evidence type="ECO:0000256" key="7">
    <source>
        <dbReference type="PROSITE-ProRule" id="PRU01006"/>
    </source>
</evidence>
<dbReference type="AlphaFoldDB" id="A0A0C3ES00"/>
<keyword evidence="12" id="KW-1185">Reference proteome</keyword>
<evidence type="ECO:0000259" key="9">
    <source>
        <dbReference type="Pfam" id="PF05131"/>
    </source>
</evidence>
<dbReference type="EMBL" id="KN833047">
    <property type="protein sequence ID" value="KIM75345.1"/>
    <property type="molecule type" value="Genomic_DNA"/>
</dbReference>
<comment type="similarity">
    <text evidence="1">Belongs to the VPS18 family.</text>
</comment>
<evidence type="ECO:0000256" key="4">
    <source>
        <dbReference type="ARBA" id="ARBA00022833"/>
    </source>
</evidence>
<proteinExistence type="inferred from homology"/>
<protein>
    <recommendedName>
        <fullName evidence="13">Pep3/Vps18/deep orange domain-containing protein</fullName>
    </recommendedName>
</protein>
<dbReference type="InterPro" id="IPR058919">
    <property type="entry name" value="Pep3/Vps18_RING_C"/>
</dbReference>
<keyword evidence="4" id="KW-0862">Zinc</keyword>
<name>A0A0C3ES00_PILCF</name>
<evidence type="ECO:0008006" key="13">
    <source>
        <dbReference type="Google" id="ProtNLM"/>
    </source>
</evidence>